<dbReference type="GO" id="GO:0016832">
    <property type="term" value="F:aldehyde-lyase activity"/>
    <property type="evidence" value="ECO:0007669"/>
    <property type="project" value="InterPro"/>
</dbReference>
<dbReference type="EMBL" id="VICG01000002">
    <property type="protein sequence ID" value="KAA8575322.1"/>
    <property type="molecule type" value="Genomic_DNA"/>
</dbReference>
<keyword evidence="3" id="KW-1185">Reference proteome</keyword>
<dbReference type="InterPro" id="IPR005593">
    <property type="entry name" value="Xul5P/Fru6P_PKetolase"/>
</dbReference>
<dbReference type="AlphaFoldDB" id="A0A5M9K5M3"/>
<dbReference type="PANTHER" id="PTHR31273:SF0">
    <property type="entry name" value="PHOSPHOKETOLASE-RELATED"/>
    <property type="match status" value="1"/>
</dbReference>
<dbReference type="GO" id="GO:0005975">
    <property type="term" value="P:carbohydrate metabolic process"/>
    <property type="evidence" value="ECO:0007669"/>
    <property type="project" value="InterPro"/>
</dbReference>
<proteinExistence type="predicted"/>
<evidence type="ECO:0000313" key="2">
    <source>
        <dbReference type="EMBL" id="KAA8575322.1"/>
    </source>
</evidence>
<accession>A0A5M9K5M3</accession>
<dbReference type="SUPFAM" id="SSF52518">
    <property type="entry name" value="Thiamin diphosphate-binding fold (THDP-binding)"/>
    <property type="match status" value="1"/>
</dbReference>
<dbReference type="PROSITE" id="PS60003">
    <property type="entry name" value="PHOSPHOKETOLASE_2"/>
    <property type="match status" value="1"/>
</dbReference>
<dbReference type="PANTHER" id="PTHR31273">
    <property type="entry name" value="PHOSPHOKETOLASE-RELATED"/>
    <property type="match status" value="1"/>
</dbReference>
<comment type="caution">
    <text evidence="2">The sequence shown here is derived from an EMBL/GenBank/DDBJ whole genome shotgun (WGS) entry which is preliminary data.</text>
</comment>
<feature type="domain" description="Xylulose 5-phosphate/Fructose 6-phosphate phosphoketolase N-terminal" evidence="1">
    <location>
        <begin position="106"/>
        <end position="342"/>
    </location>
</feature>
<protein>
    <recommendedName>
        <fullName evidence="1">Xylulose 5-phosphate/Fructose 6-phosphate phosphoketolase N-terminal domain-containing protein</fullName>
    </recommendedName>
</protein>
<dbReference type="VEuPathDB" id="FungiDB:MFRU_002g01580"/>
<dbReference type="InterPro" id="IPR018970">
    <property type="entry name" value="Xul5P/Fru6P_PKetolase_N"/>
</dbReference>
<evidence type="ECO:0000313" key="3">
    <source>
        <dbReference type="Proteomes" id="UP000322873"/>
    </source>
</evidence>
<sequence>MPFQIPSKFLLLLQHNNNNITSRLILQLHYFVLLAKLRSRAFLHMALLAPQLTKTTFTEEVKKYDAYFPCLSVSMPRHALPSRKCSTQRATQERTSQGPTFRSLGFGCGSSLTYLHMNRLIKKYDLDAVICFGSRSWSSGCPFKCVFGGTYSEVYPDKAEDEEGMRKFFKQFLSLVELVVMLLQKHQVVFMREENLDILSLMPLGTVFDNPNLITLTMVGDGEAETGPLATAWHSTKFLNPITDGAVLPVLHLNGYKINNPTILARISHKELESLFVGYGWTPYFVEGSDLESMHQAMAGTLERCVVEIRKYQKEARESGKAIRPRWPMIVLRSPKGWTGPQKGGRQITRRLLACASNSTSKRGK</sequence>
<reference evidence="2 3" key="1">
    <citation type="submission" date="2019-06" db="EMBL/GenBank/DDBJ databases">
        <title>Genome Sequence of the Brown Rot Fungal Pathogen Monilinia fructicola.</title>
        <authorList>
            <person name="De Miccolis Angelini R.M."/>
            <person name="Landi L."/>
            <person name="Abate D."/>
            <person name="Pollastro S."/>
            <person name="Romanazzi G."/>
            <person name="Faretra F."/>
        </authorList>
    </citation>
    <scope>NUCLEOTIDE SEQUENCE [LARGE SCALE GENOMIC DNA]</scope>
    <source>
        <strain evidence="2 3">Mfrc123</strain>
    </source>
</reference>
<dbReference type="InterPro" id="IPR019789">
    <property type="entry name" value="Xul5P/Fru6P_PKetolase_ThDP_BS"/>
</dbReference>
<dbReference type="Proteomes" id="UP000322873">
    <property type="component" value="Unassembled WGS sequence"/>
</dbReference>
<name>A0A5M9K5M3_MONFR</name>
<dbReference type="InterPro" id="IPR029061">
    <property type="entry name" value="THDP-binding"/>
</dbReference>
<evidence type="ECO:0000259" key="1">
    <source>
        <dbReference type="Pfam" id="PF09364"/>
    </source>
</evidence>
<dbReference type="Pfam" id="PF09364">
    <property type="entry name" value="XFP_N"/>
    <property type="match status" value="1"/>
</dbReference>
<dbReference type="Gene3D" id="3.40.50.970">
    <property type="match status" value="1"/>
</dbReference>
<gene>
    <name evidence="2" type="ORF">EYC84_004496</name>
</gene>
<organism evidence="2 3">
    <name type="scientific">Monilinia fructicola</name>
    <name type="common">Brown rot fungus</name>
    <name type="synonym">Ciboria fructicola</name>
    <dbReference type="NCBI Taxonomy" id="38448"/>
    <lineage>
        <taxon>Eukaryota</taxon>
        <taxon>Fungi</taxon>
        <taxon>Dikarya</taxon>
        <taxon>Ascomycota</taxon>
        <taxon>Pezizomycotina</taxon>
        <taxon>Leotiomycetes</taxon>
        <taxon>Helotiales</taxon>
        <taxon>Sclerotiniaceae</taxon>
        <taxon>Monilinia</taxon>
    </lineage>
</organism>